<dbReference type="RefSeq" id="WP_166541861.1">
    <property type="nucleotide sequence ID" value="NZ_RHLK01000003.1"/>
</dbReference>
<proteinExistence type="predicted"/>
<protein>
    <submittedName>
        <fullName evidence="1">Uncharacterized protein</fullName>
    </submittedName>
</protein>
<sequence length="169" mass="18272">MKLNRTLLLGIGIGMMTGAGLLQLMVSAQQTVQPLTTSTTVSVEGMDIDKLKTEAGNYYQVFDKNQVLFTKEQFDQELQKQLQLEKDKLAAVPPAPQPPQVTAIYIAPGMQSSNVAKIVSISGLVQNQAGFEQAMAAKKATGKIKSGVHKFVGTPTLDELIQNLITKPE</sequence>
<organism evidence="1 2">
    <name type="scientific">Paenibacillus lutrae</name>
    <dbReference type="NCBI Taxonomy" id="2078573"/>
    <lineage>
        <taxon>Bacteria</taxon>
        <taxon>Bacillati</taxon>
        <taxon>Bacillota</taxon>
        <taxon>Bacilli</taxon>
        <taxon>Bacillales</taxon>
        <taxon>Paenibacillaceae</taxon>
        <taxon>Paenibacillus</taxon>
    </lineage>
</organism>
<dbReference type="Proteomes" id="UP000490800">
    <property type="component" value="Unassembled WGS sequence"/>
</dbReference>
<name>A0A7X3FGB7_9BACL</name>
<comment type="caution">
    <text evidence="1">The sequence shown here is derived from an EMBL/GenBank/DDBJ whole genome shotgun (WGS) entry which is preliminary data.</text>
</comment>
<gene>
    <name evidence="1" type="ORF">EDM21_06260</name>
</gene>
<dbReference type="EMBL" id="RHLK01000003">
    <property type="protein sequence ID" value="MVO99129.1"/>
    <property type="molecule type" value="Genomic_DNA"/>
</dbReference>
<evidence type="ECO:0000313" key="2">
    <source>
        <dbReference type="Proteomes" id="UP000490800"/>
    </source>
</evidence>
<accession>A0A7X3FGB7</accession>
<dbReference type="Gene3D" id="3.30.1490.480">
    <property type="entry name" value="Endolytic murein transglycosylase"/>
    <property type="match status" value="1"/>
</dbReference>
<reference evidence="1 2" key="1">
    <citation type="journal article" date="2019" name="Microorganisms">
        <title>Paenibacillus lutrae sp. nov., A Chitinolytic Species Isolated from A River Otter in Castril Natural Park, Granada, Spain.</title>
        <authorList>
            <person name="Rodriguez M."/>
            <person name="Reina J.C."/>
            <person name="Bejar V."/>
            <person name="Llamas I."/>
        </authorList>
    </citation>
    <scope>NUCLEOTIDE SEQUENCE [LARGE SCALE GENOMIC DNA]</scope>
    <source>
        <strain evidence="1 2">N10</strain>
    </source>
</reference>
<dbReference type="AlphaFoldDB" id="A0A7X3FGB7"/>
<keyword evidence="2" id="KW-1185">Reference proteome</keyword>
<evidence type="ECO:0000313" key="1">
    <source>
        <dbReference type="EMBL" id="MVO99129.1"/>
    </source>
</evidence>